<dbReference type="EMBL" id="KB706550">
    <property type="protein sequence ID" value="EMR66947.1"/>
    <property type="molecule type" value="Genomic_DNA"/>
</dbReference>
<reference evidence="3" key="1">
    <citation type="journal article" date="2013" name="Genome Announc.">
        <title>Draft genome sequence of the grapevine dieback fungus Eutypa lata UCR-EL1.</title>
        <authorList>
            <person name="Blanco-Ulate B."/>
            <person name="Rolshausen P.E."/>
            <person name="Cantu D."/>
        </authorList>
    </citation>
    <scope>NUCLEOTIDE SEQUENCE [LARGE SCALE GENOMIC DNA]</scope>
    <source>
        <strain evidence="3">UCR-EL1</strain>
    </source>
</reference>
<organism evidence="2 3">
    <name type="scientific">Eutypa lata (strain UCR-EL1)</name>
    <name type="common">Grapevine dieback disease fungus</name>
    <name type="synonym">Eutypa armeniacae</name>
    <dbReference type="NCBI Taxonomy" id="1287681"/>
    <lineage>
        <taxon>Eukaryota</taxon>
        <taxon>Fungi</taxon>
        <taxon>Dikarya</taxon>
        <taxon>Ascomycota</taxon>
        <taxon>Pezizomycotina</taxon>
        <taxon>Sordariomycetes</taxon>
        <taxon>Xylariomycetidae</taxon>
        <taxon>Xylariales</taxon>
        <taxon>Diatrypaceae</taxon>
        <taxon>Eutypa</taxon>
    </lineage>
</organism>
<keyword evidence="1" id="KW-1133">Transmembrane helix</keyword>
<keyword evidence="1" id="KW-0812">Transmembrane</keyword>
<evidence type="ECO:0000313" key="2">
    <source>
        <dbReference type="EMBL" id="EMR66947.1"/>
    </source>
</evidence>
<protein>
    <submittedName>
        <fullName evidence="2">Uncharacterized protein</fullName>
    </submittedName>
</protein>
<proteinExistence type="predicted"/>
<evidence type="ECO:0000313" key="3">
    <source>
        <dbReference type="Proteomes" id="UP000012174"/>
    </source>
</evidence>
<name>M7SRS8_EUTLA</name>
<keyword evidence="1" id="KW-0472">Membrane</keyword>
<dbReference type="AlphaFoldDB" id="M7SRS8"/>
<dbReference type="KEGG" id="ela:UCREL1_6068"/>
<keyword evidence="3" id="KW-1185">Reference proteome</keyword>
<accession>M7SRS8</accession>
<sequence>MDHSRTGHSTSNLRSLTGKHRGLAVFALAAAGLAAVGVQYKRTALRRNEQAQRDYAENRYVSVDRSGGGI</sequence>
<evidence type="ECO:0000256" key="1">
    <source>
        <dbReference type="SAM" id="Phobius"/>
    </source>
</evidence>
<dbReference type="OrthoDB" id="5210410at2759"/>
<feature type="transmembrane region" description="Helical" evidence="1">
    <location>
        <begin position="20"/>
        <end position="38"/>
    </location>
</feature>
<gene>
    <name evidence="2" type="ORF">UCREL1_6068</name>
</gene>
<dbReference type="Proteomes" id="UP000012174">
    <property type="component" value="Unassembled WGS sequence"/>
</dbReference>
<dbReference type="HOGENOM" id="CLU_201328_1_0_1"/>